<dbReference type="PROSITE" id="PS51192">
    <property type="entry name" value="HELICASE_ATP_BIND_1"/>
    <property type="match status" value="1"/>
</dbReference>
<accession>A0A1J5TUY3</accession>
<dbReference type="SUPFAM" id="SSF52540">
    <property type="entry name" value="P-loop containing nucleoside triphosphate hydrolases"/>
    <property type="match status" value="1"/>
</dbReference>
<keyword evidence="1" id="KW-0547">Nucleotide-binding</keyword>
<evidence type="ECO:0000256" key="6">
    <source>
        <dbReference type="ARBA" id="ARBA00023125"/>
    </source>
</evidence>
<evidence type="ECO:0000256" key="8">
    <source>
        <dbReference type="ARBA" id="ARBA00023235"/>
    </source>
</evidence>
<dbReference type="GO" id="GO:0140097">
    <property type="term" value="F:catalytic activity, acting on DNA"/>
    <property type="evidence" value="ECO:0007669"/>
    <property type="project" value="UniProtKB-ARBA"/>
</dbReference>
<evidence type="ECO:0000256" key="7">
    <source>
        <dbReference type="ARBA" id="ARBA00023204"/>
    </source>
</evidence>
<reference evidence="12 13" key="1">
    <citation type="submission" date="2016-08" db="EMBL/GenBank/DDBJ databases">
        <title>New Insights into Marine Group III Euryarchaeota, from dark to light.</title>
        <authorList>
            <person name="Haro-Moreno J.M."/>
            <person name="Rodriguez-Valera F."/>
            <person name="Lopez-Garcia P."/>
            <person name="Moreira D."/>
            <person name="Martin-Cuadrado A.B."/>
        </authorList>
    </citation>
    <scope>NUCLEOTIDE SEQUENCE [LARGE SCALE GENOMIC DNA]</scope>
    <source>
        <strain evidence="12">CG-Bathy1</strain>
    </source>
</reference>
<dbReference type="InterPro" id="IPR027417">
    <property type="entry name" value="P-loop_NTPase"/>
</dbReference>
<dbReference type="Pfam" id="PF19306">
    <property type="entry name" value="WHD_Lhr"/>
    <property type="match status" value="1"/>
</dbReference>
<evidence type="ECO:0000313" key="12">
    <source>
        <dbReference type="EMBL" id="OIR20325.1"/>
    </source>
</evidence>
<evidence type="ECO:0000313" key="13">
    <source>
        <dbReference type="Proteomes" id="UP000183815"/>
    </source>
</evidence>
<dbReference type="InterPro" id="IPR052511">
    <property type="entry name" value="ATP-dep_Helicase"/>
</dbReference>
<evidence type="ECO:0000256" key="1">
    <source>
        <dbReference type="ARBA" id="ARBA00022741"/>
    </source>
</evidence>
<dbReference type="PANTHER" id="PTHR47962">
    <property type="entry name" value="ATP-DEPENDENT HELICASE LHR-RELATED-RELATED"/>
    <property type="match status" value="1"/>
</dbReference>
<evidence type="ECO:0000256" key="3">
    <source>
        <dbReference type="ARBA" id="ARBA00022801"/>
    </source>
</evidence>
<dbReference type="PANTHER" id="PTHR47962:SF6">
    <property type="entry name" value="LARGE HELICASE-RELATED PROTEIN"/>
    <property type="match status" value="1"/>
</dbReference>
<dbReference type="GO" id="GO:0006281">
    <property type="term" value="P:DNA repair"/>
    <property type="evidence" value="ECO:0007669"/>
    <property type="project" value="UniProtKB-KW"/>
</dbReference>
<keyword evidence="8" id="KW-0413">Isomerase</keyword>
<dbReference type="InterPro" id="IPR001650">
    <property type="entry name" value="Helicase_C-like"/>
</dbReference>
<dbReference type="InterPro" id="IPR011545">
    <property type="entry name" value="DEAD/DEAH_box_helicase_dom"/>
</dbReference>
<dbReference type="Proteomes" id="UP000183815">
    <property type="component" value="Unassembled WGS sequence"/>
</dbReference>
<dbReference type="Pfam" id="PF00270">
    <property type="entry name" value="DEAD"/>
    <property type="match status" value="1"/>
</dbReference>
<dbReference type="PROSITE" id="PS51194">
    <property type="entry name" value="HELICASE_CTER"/>
    <property type="match status" value="1"/>
</dbReference>
<comment type="caution">
    <text evidence="12">The sequence shown here is derived from an EMBL/GenBank/DDBJ whole genome shotgun (WGS) entry which is preliminary data.</text>
</comment>
<evidence type="ECO:0000256" key="9">
    <source>
        <dbReference type="SAM" id="Coils"/>
    </source>
</evidence>
<keyword evidence="9" id="KW-0175">Coiled coil</keyword>
<evidence type="ECO:0008006" key="14">
    <source>
        <dbReference type="Google" id="ProtNLM"/>
    </source>
</evidence>
<feature type="coiled-coil region" evidence="9">
    <location>
        <begin position="591"/>
        <end position="618"/>
    </location>
</feature>
<protein>
    <recommendedName>
        <fullName evidence="14">ATP-dependent helicase</fullName>
    </recommendedName>
</protein>
<keyword evidence="7" id="KW-0234">DNA repair</keyword>
<dbReference type="GO" id="GO:0004386">
    <property type="term" value="F:helicase activity"/>
    <property type="evidence" value="ECO:0007669"/>
    <property type="project" value="UniProtKB-KW"/>
</dbReference>
<keyword evidence="2" id="KW-0227">DNA damage</keyword>
<dbReference type="EMBL" id="MIYU01000001">
    <property type="protein sequence ID" value="OIR20325.1"/>
    <property type="molecule type" value="Genomic_DNA"/>
</dbReference>
<name>A0A1J5TUY3_9ARCH</name>
<keyword evidence="6" id="KW-0238">DNA-binding</keyword>
<dbReference type="NCBIfam" id="NF010338">
    <property type="entry name" value="PRK13767.1"/>
    <property type="match status" value="1"/>
</dbReference>
<keyword evidence="5" id="KW-0067">ATP-binding</keyword>
<dbReference type="CDD" id="cd18796">
    <property type="entry name" value="SF2_C_LHR"/>
    <property type="match status" value="1"/>
</dbReference>
<dbReference type="InterPro" id="IPR045628">
    <property type="entry name" value="Lhr_WH_dom"/>
</dbReference>
<dbReference type="Gene3D" id="3.40.50.300">
    <property type="entry name" value="P-loop containing nucleotide triphosphate hydrolases"/>
    <property type="match status" value="2"/>
</dbReference>
<dbReference type="CDD" id="cd17922">
    <property type="entry name" value="DEXHc_LHR-like"/>
    <property type="match status" value="1"/>
</dbReference>
<feature type="domain" description="Helicase C-terminal" evidence="11">
    <location>
        <begin position="271"/>
        <end position="423"/>
    </location>
</feature>
<dbReference type="Pfam" id="PF08494">
    <property type="entry name" value="DEAD_assoc"/>
    <property type="match status" value="1"/>
</dbReference>
<evidence type="ECO:0000259" key="11">
    <source>
        <dbReference type="PROSITE" id="PS51194"/>
    </source>
</evidence>
<evidence type="ECO:0000256" key="4">
    <source>
        <dbReference type="ARBA" id="ARBA00022806"/>
    </source>
</evidence>
<dbReference type="GO" id="GO:0003677">
    <property type="term" value="F:DNA binding"/>
    <property type="evidence" value="ECO:0007669"/>
    <property type="project" value="UniProtKB-KW"/>
</dbReference>
<dbReference type="InterPro" id="IPR013701">
    <property type="entry name" value="Lhr-like_DEAD/DEAH_assoc"/>
</dbReference>
<sequence>MVKYIDNRHEKHEVLEDFNVAISEWFNEKFEELTPPQSYAVPIIKRNENVLVSSPTGSGKTLTAFLSIINDLYETHEKEGLENGIHAIYISPLKALANDINRNLKEPLSEIEELAARRNYDVPKIEVGVRSGDTTVSERAKMSRKPPHILITTPESLGLLISSTKFKEHMRKLRYIIIDEIHDLANNKRGTHLSLSIERLNALLEKEPTRIGLSATQAPIETIANFLGGYEQRKPRPVNIVDIKERKKLDLKVISPVDDLTEVSTELVRKKMYDRLAELVKDHRTTLIFTNTRAATESVGLELKQRGLERVAAHHGSLSKEIRLEVEQELKEGKMDAVVTSTSLELGIDIGFVDLVVQIGSPKSIAKGLQRIGRAGHAIKQISKGRLLVCDPDDLIECAVLVRSAYDGIIDRVSIPECPKDVLAQCIVGMSLEREWNINEAFEVIKGSYPYRNIERKEYDEIIDFLGSERMSEHGIYPKIWLDIEENTFGVKRGTRQIYNMNIGTIPQEINYRVVLEGRGTNIGNLSEKFVEKLNRNDIFVLGGRTYQYIQTEGTRVNVKDGLGRKPTIPSWSGETLPRSFDLSEAVGRFRGEISDKIEEMGDEIEEMDEDLEKWLSEKYRIDSGSSKTIISHLREQKRMCKFIPSDKKLMLEGYIDNRSRKCIIFHFPFGRRVNEAMSHALAYELGRKMESNIGVTLNDDSFMLTMPKGIEIKEVEKIIKDCELKTTVRRAISKSELFAQRFRHCANRSFMVLKNYKGREISLPRQQLRTSQVLEALNEIETFPILDEAYREIMYDAFDLKNAQNIINELKNGEREVEIRDYSITPTPFAHGVILAGLTDIVLMEDRSALLRELHDVVLKKVVEKDGKLKARFEKSTVESYFNEKRPSIEGKKSLIEAIRNCGGINLFGSGENLVYKISEVKPTEIKEICEEAIKDGVLESVWTGKKEITYTTPENVSKYRTVYAKTIKMNKEIKDSLQRIKNGKKRIKKEIISELESAYLIKRLYDGTPIYRELPLESSYEKSLDWLLKMIIGNKGPMTVDEISISLNIPEKIIEQSLYELEERGAVQGSDFTLGNQKTQYLLAEDIIYLEAQTNSKLEVVTERKLRIYLDNKMFKKHNNIKEFFNNYGEISSARYAYYRLKSENLKEWWEMIETGQVLQGRFRAGKLSYCPINRVGMYQKLYKREVRGTIQNNILELMNYSKPLTKTEMAKRLETSTEKIEPALRDLEESLQIQRHIKERNRSLWTTQNKYSILPEYDADENAADDLVLQVIGAFGPLPLLEIKRETGLPLTSLKNIIENKQNEGMLSKIVVASSTRQFMYVLSKEIGKINKENKEIKTRVLGWRDPYMVHVKKEAYAKYGEEWTHPIIRGGDLVGYLEAWPMSGLLDIREIVLDDWEILEEVIQAIKEHAGYLKEFHNDLIRIKVINGKEIKDVPTNITDILIKNGYSKIRNWLVSGPIIDVEFNEEEVNGYLLWNQHIHPKNRFKTAKEVFSKFGGVRSEFELSLRVNGRWSHPKDYSDEMEIVRGNMIPSYSTYCTLEDAMIYRDARNISKEEGDEIIITHANSKDGLPKDELMKRSGLDPVTFKARIDRLYRSLHVVRTPRGYYRALPPERVMERGEARYFIVRRIVENYGMVSAENLGHVLKGEMPMSEIRSILYRLVEENELTKGFMWKNNEMLVWCLKKDLKKIKGKEFKGSFVLHATDRLSQYLSENIKQKYGLGTCHSVFNGSKCTGVFKVRRSGKEMTVTHFIGERHERYVIEAWARQLHFGLEWNLKHEETVEIN</sequence>
<dbReference type="GO" id="GO:0016887">
    <property type="term" value="F:ATP hydrolysis activity"/>
    <property type="evidence" value="ECO:0007669"/>
    <property type="project" value="TreeGrafter"/>
</dbReference>
<dbReference type="SMART" id="SM00487">
    <property type="entry name" value="DEXDc"/>
    <property type="match status" value="1"/>
</dbReference>
<evidence type="ECO:0000256" key="5">
    <source>
        <dbReference type="ARBA" id="ARBA00022840"/>
    </source>
</evidence>
<feature type="domain" description="Helicase ATP-binding" evidence="10">
    <location>
        <begin position="41"/>
        <end position="235"/>
    </location>
</feature>
<evidence type="ECO:0000259" key="10">
    <source>
        <dbReference type="PROSITE" id="PS51192"/>
    </source>
</evidence>
<keyword evidence="3" id="KW-0378">Hydrolase</keyword>
<dbReference type="InterPro" id="IPR014001">
    <property type="entry name" value="Helicase_ATP-bd"/>
</dbReference>
<proteinExistence type="predicted"/>
<keyword evidence="4" id="KW-0347">Helicase</keyword>
<dbReference type="GO" id="GO:0005524">
    <property type="term" value="F:ATP binding"/>
    <property type="evidence" value="ECO:0007669"/>
    <property type="project" value="UniProtKB-KW"/>
</dbReference>
<evidence type="ECO:0000256" key="2">
    <source>
        <dbReference type="ARBA" id="ARBA00022763"/>
    </source>
</evidence>
<organism evidence="12 13">
    <name type="scientific">Marine Group III euryarchaeote CG-Bathy1</name>
    <dbReference type="NCBI Taxonomy" id="1889001"/>
    <lineage>
        <taxon>Archaea</taxon>
        <taxon>Methanobacteriati</taxon>
        <taxon>Thermoplasmatota</taxon>
        <taxon>Thermoplasmata</taxon>
        <taxon>Candidatus Thermoprofundales</taxon>
    </lineage>
</organism>
<dbReference type="SMART" id="SM00490">
    <property type="entry name" value="HELICc"/>
    <property type="match status" value="1"/>
</dbReference>
<gene>
    <name evidence="12" type="ORF">BEU04_00515</name>
</gene>
<dbReference type="Pfam" id="PF00271">
    <property type="entry name" value="Helicase_C"/>
    <property type="match status" value="1"/>
</dbReference>